<evidence type="ECO:0000256" key="1">
    <source>
        <dbReference type="SAM" id="MobiDB-lite"/>
    </source>
</evidence>
<dbReference type="AlphaFoldDB" id="A0A6B0GJ18"/>
<dbReference type="EMBL" id="WSZK01000011">
    <property type="protein sequence ID" value="MWG33847.1"/>
    <property type="molecule type" value="Genomic_DNA"/>
</dbReference>
<evidence type="ECO:0000313" key="2">
    <source>
        <dbReference type="EMBL" id="MWG33847.1"/>
    </source>
</evidence>
<comment type="caution">
    <text evidence="2">The sequence shown here is derived from an EMBL/GenBank/DDBJ whole genome shotgun (WGS) entry which is preliminary data.</text>
</comment>
<dbReference type="InterPro" id="IPR008929">
    <property type="entry name" value="Chondroitin_lyas"/>
</dbReference>
<keyword evidence="3" id="KW-1185">Reference proteome</keyword>
<organism evidence="2 3">
    <name type="scientific">Halomarina oriensis</name>
    <dbReference type="NCBI Taxonomy" id="671145"/>
    <lineage>
        <taxon>Archaea</taxon>
        <taxon>Methanobacteriati</taxon>
        <taxon>Methanobacteriota</taxon>
        <taxon>Stenosarchaea group</taxon>
        <taxon>Halobacteria</taxon>
        <taxon>Halobacteriales</taxon>
        <taxon>Natronomonadaceae</taxon>
        <taxon>Halomarina</taxon>
    </lineage>
</organism>
<protein>
    <submittedName>
        <fullName evidence="2">Heparinase</fullName>
    </submittedName>
</protein>
<dbReference type="GO" id="GO:0016829">
    <property type="term" value="F:lyase activity"/>
    <property type="evidence" value="ECO:0007669"/>
    <property type="project" value="InterPro"/>
</dbReference>
<accession>A0A6B0GJ18</accession>
<dbReference type="RefSeq" id="WP_158203568.1">
    <property type="nucleotide sequence ID" value="NZ_WSZK01000011.1"/>
</dbReference>
<reference evidence="2 3" key="1">
    <citation type="submission" date="2019-12" db="EMBL/GenBank/DDBJ databases">
        <title>Halocatena pleomorpha gen. nov. sp. nov., an extremely halophilic archaeon of family Halobacteriaceae isolated from saltpan soil.</title>
        <authorList>
            <person name="Pal Y."/>
            <person name="Verma A."/>
            <person name="Krishnamurthi S."/>
            <person name="Kumar P."/>
        </authorList>
    </citation>
    <scope>NUCLEOTIDE SEQUENCE [LARGE SCALE GENOMIC DNA]</scope>
    <source>
        <strain evidence="2 3">JCM 16495</strain>
    </source>
</reference>
<dbReference type="PANTHER" id="PTHR38045">
    <property type="entry name" value="CHROMOSOME 1, WHOLE GENOME SHOTGUN SEQUENCE"/>
    <property type="match status" value="1"/>
</dbReference>
<dbReference type="Gene3D" id="2.70.98.70">
    <property type="match status" value="1"/>
</dbReference>
<dbReference type="Proteomes" id="UP000451471">
    <property type="component" value="Unassembled WGS sequence"/>
</dbReference>
<sequence length="674" mass="73797">MPPDVIRDYDHEYPPAEWTVDEVARALDAPTGGVGCPLPTYEDESTWATLAHDPPTRSLVAAIREHAARARDDPPPNPTASEFLVYGRTGDRKAYQLPYYAFQRRLSTFALAACFDRDDRYLDLVLDDAWRLCEWTTWLLPAHLPADERHDGLPRPAAGEDHRVALFSARTALLLSDLDRLLGKRLHPTLRERMHEEVDRRVLTPFEATVDEHWGRPPTGNWNAVCNASIAVAALRFETDVDRLARIVTRAVHSLEHYLANFDPDGCTPEGIAYWNFGFGHYLYLDQHLDARTDGALSLRSPPVVREAARFPRRVELSPGRFVPFSDTPEREGLAPEAACYAGLAFDRQGLVARGVAAADRNTPFRGGTETLSECWRTLAWARRAGDRADGTPRKEGTPPHATFFPGHVWWVARADPTHPEGLVVAAKGGHNGEPHNHNDCGSFVVHCRGESLLADLGAPAYDAGYFGEERYDYLTARSLGHSVPYVNGHEQAVGREHAARVLKRGGSRNGGTSSGDTGDTGDSGGENGSDTAPDREYVTFDLTACYPEAAGLDALRRTVALDRAAGGVRVVDDATFDDGSTGDRSWQSVFVSYHPMERTDEGLTIGEHSQGRVAVTTDPQGASVDVERLPEAVPVPTNAEGDATARDVWRARVEPPTGDRSSVGIVVTPGPLD</sequence>
<feature type="region of interest" description="Disordered" evidence="1">
    <location>
        <begin position="655"/>
        <end position="674"/>
    </location>
</feature>
<dbReference type="PANTHER" id="PTHR38045:SF1">
    <property type="entry name" value="HEPARINASE II_III-LIKE PROTEIN"/>
    <property type="match status" value="1"/>
</dbReference>
<dbReference type="Gene3D" id="1.50.10.100">
    <property type="entry name" value="Chondroitin AC/alginate lyase"/>
    <property type="match status" value="1"/>
</dbReference>
<proteinExistence type="predicted"/>
<evidence type="ECO:0000313" key="3">
    <source>
        <dbReference type="Proteomes" id="UP000451471"/>
    </source>
</evidence>
<gene>
    <name evidence="2" type="ORF">GQS65_04950</name>
</gene>
<feature type="region of interest" description="Disordered" evidence="1">
    <location>
        <begin position="504"/>
        <end position="535"/>
    </location>
</feature>
<dbReference type="OrthoDB" id="185393at2157"/>
<dbReference type="SUPFAM" id="SSF48230">
    <property type="entry name" value="Chondroitin AC/alginate lyase"/>
    <property type="match status" value="1"/>
</dbReference>
<name>A0A6B0GJ18_9EURY</name>